<keyword evidence="1" id="KW-0812">Transmembrane</keyword>
<keyword evidence="1" id="KW-1133">Transmembrane helix</keyword>
<evidence type="ECO:0000313" key="2">
    <source>
        <dbReference type="EMBL" id="GFT20376.1"/>
    </source>
</evidence>
<keyword evidence="1" id="KW-0472">Membrane</keyword>
<organism evidence="2 3">
    <name type="scientific">Nephila pilipes</name>
    <name type="common">Giant wood spider</name>
    <name type="synonym">Nephila maculata</name>
    <dbReference type="NCBI Taxonomy" id="299642"/>
    <lineage>
        <taxon>Eukaryota</taxon>
        <taxon>Metazoa</taxon>
        <taxon>Ecdysozoa</taxon>
        <taxon>Arthropoda</taxon>
        <taxon>Chelicerata</taxon>
        <taxon>Arachnida</taxon>
        <taxon>Araneae</taxon>
        <taxon>Araneomorphae</taxon>
        <taxon>Entelegynae</taxon>
        <taxon>Araneoidea</taxon>
        <taxon>Nephilidae</taxon>
        <taxon>Nephila</taxon>
    </lineage>
</organism>
<accession>A0A8X6NLV2</accession>
<evidence type="ECO:0000313" key="3">
    <source>
        <dbReference type="Proteomes" id="UP000887013"/>
    </source>
</evidence>
<dbReference type="EMBL" id="BMAW01010778">
    <property type="protein sequence ID" value="GFT20376.1"/>
    <property type="molecule type" value="Genomic_DNA"/>
</dbReference>
<protein>
    <submittedName>
        <fullName evidence="2">Uncharacterized protein</fullName>
    </submittedName>
</protein>
<name>A0A8X6NLV2_NEPPI</name>
<reference evidence="2" key="1">
    <citation type="submission" date="2020-08" db="EMBL/GenBank/DDBJ databases">
        <title>Multicomponent nature underlies the extraordinary mechanical properties of spider dragline silk.</title>
        <authorList>
            <person name="Kono N."/>
            <person name="Nakamura H."/>
            <person name="Mori M."/>
            <person name="Yoshida Y."/>
            <person name="Ohtoshi R."/>
            <person name="Malay A.D."/>
            <person name="Moran D.A.P."/>
            <person name="Tomita M."/>
            <person name="Numata K."/>
            <person name="Arakawa K."/>
        </authorList>
    </citation>
    <scope>NUCLEOTIDE SEQUENCE</scope>
</reference>
<dbReference type="Proteomes" id="UP000887013">
    <property type="component" value="Unassembled WGS sequence"/>
</dbReference>
<gene>
    <name evidence="2" type="ORF">NPIL_50011</name>
</gene>
<evidence type="ECO:0000256" key="1">
    <source>
        <dbReference type="SAM" id="Phobius"/>
    </source>
</evidence>
<dbReference type="AlphaFoldDB" id="A0A8X6NLV2"/>
<sequence>MVGKKDAVYTENPEIMNTTQKQRLGIPKPILEKFIIVCSFFLIAGFLNCYSFISNAEEQKRSFIKEKNVLFDKVIGLWHIDFIDHGEWAEKAKVYAIAKMFGANSTHLSSALLQSGLTVSNLWVALYLAIKNEDLNLKKGVHEFLLENANATLHNKTWRDGMINSVLSSYEILKIVKGPDSS</sequence>
<keyword evidence="3" id="KW-1185">Reference proteome</keyword>
<dbReference type="OrthoDB" id="10404469at2759"/>
<comment type="caution">
    <text evidence="2">The sequence shown here is derived from an EMBL/GenBank/DDBJ whole genome shotgun (WGS) entry which is preliminary data.</text>
</comment>
<feature type="transmembrane region" description="Helical" evidence="1">
    <location>
        <begin position="30"/>
        <end position="53"/>
    </location>
</feature>
<proteinExistence type="predicted"/>